<dbReference type="AlphaFoldDB" id="A0A5B8SYB9"/>
<dbReference type="SUPFAM" id="SSF51735">
    <property type="entry name" value="NAD(P)-binding Rossmann-fold domains"/>
    <property type="match status" value="1"/>
</dbReference>
<accession>A0A5B8SYB9</accession>
<gene>
    <name evidence="1" type="ORF">FGL86_16425</name>
</gene>
<reference evidence="1 2" key="1">
    <citation type="submission" date="2019-06" db="EMBL/GenBank/DDBJ databases">
        <title>Genome analyses of bacteria isolated from kimchi.</title>
        <authorList>
            <person name="Lee S."/>
            <person name="Ahn S."/>
            <person name="Roh S."/>
        </authorList>
    </citation>
    <scope>NUCLEOTIDE SEQUENCE [LARGE SCALE GENOMIC DNA]</scope>
    <source>
        <strain evidence="1 2">CBA4606</strain>
    </source>
</reference>
<evidence type="ECO:0008006" key="3">
    <source>
        <dbReference type="Google" id="ProtNLM"/>
    </source>
</evidence>
<dbReference type="OrthoDB" id="9803333at2"/>
<name>A0A5B8SYB9_9GAMM</name>
<keyword evidence="2" id="KW-1185">Reference proteome</keyword>
<evidence type="ECO:0000313" key="1">
    <source>
        <dbReference type="EMBL" id="QEA40505.1"/>
    </source>
</evidence>
<organism evidence="1 2">
    <name type="scientific">Pistricoccus aurantiacus</name>
    <dbReference type="NCBI Taxonomy" id="1883414"/>
    <lineage>
        <taxon>Bacteria</taxon>
        <taxon>Pseudomonadati</taxon>
        <taxon>Pseudomonadota</taxon>
        <taxon>Gammaproteobacteria</taxon>
        <taxon>Oceanospirillales</taxon>
        <taxon>Halomonadaceae</taxon>
        <taxon>Pistricoccus</taxon>
    </lineage>
</organism>
<sequence length="72" mass="7837">MEKILKTDRSAMELEIRRCRADQVANVGKASGNKVHALKADRTDSTAMNDPTALLEKSHGRVDVLFANAGVN</sequence>
<dbReference type="Proteomes" id="UP000321272">
    <property type="component" value="Chromosome"/>
</dbReference>
<dbReference type="Gene3D" id="3.40.50.720">
    <property type="entry name" value="NAD(P)-binding Rossmann-like Domain"/>
    <property type="match status" value="1"/>
</dbReference>
<dbReference type="EMBL" id="CP042382">
    <property type="protein sequence ID" value="QEA40505.1"/>
    <property type="molecule type" value="Genomic_DNA"/>
</dbReference>
<dbReference type="InterPro" id="IPR036291">
    <property type="entry name" value="NAD(P)-bd_dom_sf"/>
</dbReference>
<dbReference type="KEGG" id="paur:FGL86_16425"/>
<protein>
    <recommendedName>
        <fullName evidence="3">SDR family NAD(P)-dependent oxidoreductase</fullName>
    </recommendedName>
</protein>
<evidence type="ECO:0000313" key="2">
    <source>
        <dbReference type="Proteomes" id="UP000321272"/>
    </source>
</evidence>
<dbReference type="Pfam" id="PF00106">
    <property type="entry name" value="adh_short"/>
    <property type="match status" value="1"/>
</dbReference>
<dbReference type="InterPro" id="IPR002347">
    <property type="entry name" value="SDR_fam"/>
</dbReference>
<proteinExistence type="predicted"/>